<gene>
    <name evidence="1" type="primary">WBGene00271925</name>
</gene>
<name>A0A2A6C569_PRIPA</name>
<evidence type="ECO:0000313" key="1">
    <source>
        <dbReference type="EnsemblMetazoa" id="PPA33556.1"/>
    </source>
</evidence>
<reference evidence="2" key="1">
    <citation type="journal article" date="2008" name="Nat. Genet.">
        <title>The Pristionchus pacificus genome provides a unique perspective on nematode lifestyle and parasitism.</title>
        <authorList>
            <person name="Dieterich C."/>
            <person name="Clifton S.W."/>
            <person name="Schuster L.N."/>
            <person name="Chinwalla A."/>
            <person name="Delehaunty K."/>
            <person name="Dinkelacker I."/>
            <person name="Fulton L."/>
            <person name="Fulton R."/>
            <person name="Godfrey J."/>
            <person name="Minx P."/>
            <person name="Mitreva M."/>
            <person name="Roeseler W."/>
            <person name="Tian H."/>
            <person name="Witte H."/>
            <person name="Yang S.P."/>
            <person name="Wilson R.K."/>
            <person name="Sommer R.J."/>
        </authorList>
    </citation>
    <scope>NUCLEOTIDE SEQUENCE [LARGE SCALE GENOMIC DNA]</scope>
    <source>
        <strain evidence="2">PS312</strain>
    </source>
</reference>
<sequence length="176" mass="19816">MENLTLSVFWINFAPIYQHTIGGLTLFLSVLVTFLILMKTPESGRQLSRYLLLIQASILFCDFCWCFLVGPIMLFPIPAAFCDGLLCGTEIGAHVGVVLLFQCMSLVAMTVACTLHYEYTVIARMMNCRRVTTCHKAVVRLMYAFVLELPEAGIIISEASQQNLRELLISEKQVLR</sequence>
<accession>A0A8R1UJ60</accession>
<dbReference type="PANTHER" id="PTHR22941:SF26">
    <property type="entry name" value="SERPENTINE RECEPTOR, CLASS H"/>
    <property type="match status" value="1"/>
</dbReference>
<protein>
    <submittedName>
        <fullName evidence="1">G protein-coupled receptor</fullName>
    </submittedName>
</protein>
<keyword evidence="2" id="KW-1185">Reference proteome</keyword>
<reference evidence="1" key="2">
    <citation type="submission" date="2022-06" db="UniProtKB">
        <authorList>
            <consortium name="EnsemblMetazoa"/>
        </authorList>
    </citation>
    <scope>IDENTIFICATION</scope>
    <source>
        <strain evidence="1">PS312</strain>
    </source>
</reference>
<dbReference type="Pfam" id="PF10318">
    <property type="entry name" value="7TM_GPCR_Srh"/>
    <property type="match status" value="1"/>
</dbReference>
<organism evidence="1 2">
    <name type="scientific">Pristionchus pacificus</name>
    <name type="common">Parasitic nematode worm</name>
    <dbReference type="NCBI Taxonomy" id="54126"/>
    <lineage>
        <taxon>Eukaryota</taxon>
        <taxon>Metazoa</taxon>
        <taxon>Ecdysozoa</taxon>
        <taxon>Nematoda</taxon>
        <taxon>Chromadorea</taxon>
        <taxon>Rhabditida</taxon>
        <taxon>Rhabditina</taxon>
        <taxon>Diplogasteromorpha</taxon>
        <taxon>Diplogasteroidea</taxon>
        <taxon>Neodiplogasteridae</taxon>
        <taxon>Pristionchus</taxon>
    </lineage>
</organism>
<proteinExistence type="predicted"/>
<dbReference type="OrthoDB" id="5861142at2759"/>
<dbReference type="EnsemblMetazoa" id="PPA33556.1">
    <property type="protein sequence ID" value="PPA33556.1"/>
    <property type="gene ID" value="WBGene00271925"/>
</dbReference>
<dbReference type="AlphaFoldDB" id="A0A2A6C569"/>
<dbReference type="InterPro" id="IPR019422">
    <property type="entry name" value="7TM_GPCR_serpentine_rcpt_Srh"/>
</dbReference>
<evidence type="ECO:0000313" key="2">
    <source>
        <dbReference type="Proteomes" id="UP000005239"/>
    </source>
</evidence>
<dbReference type="PANTHER" id="PTHR22941">
    <property type="entry name" value="SERPENTINE RECEPTOR"/>
    <property type="match status" value="1"/>
</dbReference>
<accession>A0A2A6C569</accession>
<dbReference type="Proteomes" id="UP000005239">
    <property type="component" value="Unassembled WGS sequence"/>
</dbReference>
<dbReference type="InterPro" id="IPR053220">
    <property type="entry name" value="Nematode_rcpt-like_serp_H"/>
</dbReference>